<dbReference type="EMBL" id="JACYXT010000001">
    <property type="protein sequence ID" value="MBD9722008.1"/>
    <property type="molecule type" value="Genomic_DNA"/>
</dbReference>
<dbReference type="GeneID" id="79929178"/>
<evidence type="ECO:0000256" key="2">
    <source>
        <dbReference type="SAM" id="MobiDB-lite"/>
    </source>
</evidence>
<accession>A0A927QCV5</accession>
<dbReference type="Proteomes" id="UP000661025">
    <property type="component" value="Unassembled WGS sequence"/>
</dbReference>
<feature type="compositionally biased region" description="Basic and acidic residues" evidence="2">
    <location>
        <begin position="109"/>
        <end position="119"/>
    </location>
</feature>
<evidence type="ECO:0000313" key="4">
    <source>
        <dbReference type="Proteomes" id="UP000661025"/>
    </source>
</evidence>
<evidence type="ECO:0000256" key="1">
    <source>
        <dbReference type="SAM" id="Coils"/>
    </source>
</evidence>
<feature type="region of interest" description="Disordered" evidence="2">
    <location>
        <begin position="98"/>
        <end position="119"/>
    </location>
</feature>
<proteinExistence type="predicted"/>
<name>A0A927QCV5_9ACTN</name>
<dbReference type="AlphaFoldDB" id="A0A927QCV5"/>
<feature type="coiled-coil region" evidence="1">
    <location>
        <begin position="55"/>
        <end position="82"/>
    </location>
</feature>
<sequence>MTVWAGLVAAFGSVGMVVAGLFTARATTRAAQATARANEAAARVQTEPNQRAEDRAAFEAIKKELREDLGATREEVRSLRSLVRAFAWYVAELTTQMRENRIEPPAPPDRVDEYNRTGV</sequence>
<gene>
    <name evidence="3" type="ORF">IHE70_01845</name>
</gene>
<evidence type="ECO:0000313" key="3">
    <source>
        <dbReference type="EMBL" id="MBD9722008.1"/>
    </source>
</evidence>
<organism evidence="3 4">
    <name type="scientific">Streptomyces caniscabiei</name>
    <dbReference type="NCBI Taxonomy" id="2746961"/>
    <lineage>
        <taxon>Bacteria</taxon>
        <taxon>Bacillati</taxon>
        <taxon>Actinomycetota</taxon>
        <taxon>Actinomycetes</taxon>
        <taxon>Kitasatosporales</taxon>
        <taxon>Streptomycetaceae</taxon>
        <taxon>Streptomyces</taxon>
    </lineage>
</organism>
<protein>
    <submittedName>
        <fullName evidence="3">Uncharacterized protein</fullName>
    </submittedName>
</protein>
<reference evidence="3" key="1">
    <citation type="submission" date="2020-09" db="EMBL/GenBank/DDBJ databases">
        <title>Streptomyces canutascabiei sp. nov., which causes potato common scab and is distributed across the world.</title>
        <authorList>
            <person name="Nguyen H.P."/>
            <person name="Weisberg A.J."/>
            <person name="Chang J.H."/>
            <person name="Clarke C.R."/>
        </authorList>
    </citation>
    <scope>NUCLEOTIDE SEQUENCE</scope>
    <source>
        <strain evidence="3">ID-01-6.2a</strain>
    </source>
</reference>
<comment type="caution">
    <text evidence="3">The sequence shown here is derived from an EMBL/GenBank/DDBJ whole genome shotgun (WGS) entry which is preliminary data.</text>
</comment>
<dbReference type="RefSeq" id="WP_192359178.1">
    <property type="nucleotide sequence ID" value="NZ_CP119182.1"/>
</dbReference>
<keyword evidence="1" id="KW-0175">Coiled coil</keyword>